<evidence type="ECO:0000256" key="11">
    <source>
        <dbReference type="ARBA" id="ARBA00022989"/>
    </source>
</evidence>
<feature type="transmembrane region" description="Helical" evidence="14">
    <location>
        <begin position="456"/>
        <end position="479"/>
    </location>
</feature>
<dbReference type="GO" id="GO:0000155">
    <property type="term" value="F:phosphorelay sensor kinase activity"/>
    <property type="evidence" value="ECO:0007669"/>
    <property type="project" value="InterPro"/>
</dbReference>
<dbReference type="SMART" id="SM00388">
    <property type="entry name" value="HisKA"/>
    <property type="match status" value="1"/>
</dbReference>
<keyword evidence="11 14" id="KW-1133">Transmembrane helix</keyword>
<evidence type="ECO:0000256" key="2">
    <source>
        <dbReference type="ARBA" id="ARBA00004651"/>
    </source>
</evidence>
<feature type="domain" description="Histidine kinase" evidence="15">
    <location>
        <begin position="636"/>
        <end position="833"/>
    </location>
</feature>
<dbReference type="InterPro" id="IPR036097">
    <property type="entry name" value="HisK_dim/P_sf"/>
</dbReference>
<keyword evidence="6" id="KW-0808">Transferase</keyword>
<evidence type="ECO:0000256" key="4">
    <source>
        <dbReference type="ARBA" id="ARBA00022475"/>
    </source>
</evidence>
<dbReference type="GO" id="GO:0005524">
    <property type="term" value="F:ATP binding"/>
    <property type="evidence" value="ECO:0007669"/>
    <property type="project" value="UniProtKB-KW"/>
</dbReference>
<evidence type="ECO:0000256" key="13">
    <source>
        <dbReference type="ARBA" id="ARBA00023136"/>
    </source>
</evidence>
<dbReference type="KEGG" id="pxv:FXF36_09830"/>
<organism evidence="16 17">
    <name type="scientific">Pseudobutyrivibrio xylanivorans</name>
    <dbReference type="NCBI Taxonomy" id="185007"/>
    <lineage>
        <taxon>Bacteria</taxon>
        <taxon>Bacillati</taxon>
        <taxon>Bacillota</taxon>
        <taxon>Clostridia</taxon>
        <taxon>Lachnospirales</taxon>
        <taxon>Lachnospiraceae</taxon>
        <taxon>Pseudobutyrivibrio</taxon>
    </lineage>
</organism>
<evidence type="ECO:0000256" key="8">
    <source>
        <dbReference type="ARBA" id="ARBA00022741"/>
    </source>
</evidence>
<dbReference type="FunFam" id="1.10.287.130:FF:000008">
    <property type="entry name" value="Two-component sensor histidine kinase"/>
    <property type="match status" value="1"/>
</dbReference>
<feature type="transmembrane region" description="Helical" evidence="14">
    <location>
        <begin position="430"/>
        <end position="450"/>
    </location>
</feature>
<evidence type="ECO:0000313" key="16">
    <source>
        <dbReference type="EMBL" id="QFJ55141.1"/>
    </source>
</evidence>
<keyword evidence="4" id="KW-1003">Cell membrane</keyword>
<dbReference type="Gene3D" id="3.30.565.10">
    <property type="entry name" value="Histidine kinase-like ATPase, C-terminal domain"/>
    <property type="match status" value="1"/>
</dbReference>
<keyword evidence="9 16" id="KW-0418">Kinase</keyword>
<evidence type="ECO:0000256" key="12">
    <source>
        <dbReference type="ARBA" id="ARBA00023012"/>
    </source>
</evidence>
<evidence type="ECO:0000256" key="7">
    <source>
        <dbReference type="ARBA" id="ARBA00022692"/>
    </source>
</evidence>
<sequence>MKRFYNRAGKIFLGITCTVFTFIFAFSIFACGIFGNWGLFSSNSNEFKNELNKMAGSDYAAWILDSKEDGFTSGRLEGMNCYYGVIEGKDIENIDFNKDSSYLYRNFKDIEVPKDAFKDYYGIGDDTEITLNEKLLDPWYPNYVRTDYSRIYTSVSIDGIGYDLIGQKAYVFGNGRFYPIQDYYYAYVTSEHPEGTPNTNNIYSKIWENRQADIEAGREYVDYNSTASTEKAQEEETYYVVEDSEETEEAEKSEVTTDYLPEETVIENGALGERVLYIDGKGYKPLSSSVNGYVLKLNADDGATGKLSLENVADLSDIHGELAKLKHQVSIENISFFGLYQDNPDLTYYTVVCFPNETKLAANTYTNDFYVQAKAIVALAPTLKILLPLATILSFAIALGCWVMFLCAAGHKKGVEGIVEGPIEKIPADLALVITIIAESIILAVAVSLVDELSSSAFGLIGMIIAVTGILAMLIGFLWSSNIAVNIKLHHLWGNSLICRFFRLINKWFWIIDGETKQIRSTVKWTNRIWGIFILIAFIEFICINVTESVNILLFWSLEKIAFAIILHRLLMSYAKIKGTALALAEGDTTSQVDLNGMPLFLEEHAKAMNDIQSGISVALEERTKSERMKTELITNVSHDIKTPLTSIINYVDLLSKEKIENEKATEYLEVLDRQSKRLKKLIEDLIEASKVSTGNIKFNIENVNAVTLLNQSIGEFTDRLEANKISVVTSLPEKDVYLQADNRYLWRVFDNLMSNIVKYAQPNTRAYIDLEQDENKLRFVFRNTSKEELNISADELMERFVRGDKSRYTDGNGLGLSIARSLTEAMGGTLKLSIDGDLFKAVVEFNKN</sequence>
<dbReference type="SMART" id="SM00387">
    <property type="entry name" value="HATPase_c"/>
    <property type="match status" value="1"/>
</dbReference>
<dbReference type="InterPro" id="IPR050398">
    <property type="entry name" value="HssS/ArlS-like"/>
</dbReference>
<dbReference type="EC" id="2.7.13.3" evidence="3"/>
<feature type="transmembrane region" description="Helical" evidence="14">
    <location>
        <begin position="529"/>
        <end position="547"/>
    </location>
</feature>
<keyword evidence="10" id="KW-0067">ATP-binding</keyword>
<accession>A0A5P6VVK3</accession>
<dbReference type="SUPFAM" id="SSF55874">
    <property type="entry name" value="ATPase domain of HSP90 chaperone/DNA topoisomerase II/histidine kinase"/>
    <property type="match status" value="1"/>
</dbReference>
<proteinExistence type="predicted"/>
<evidence type="ECO:0000256" key="10">
    <source>
        <dbReference type="ARBA" id="ARBA00022840"/>
    </source>
</evidence>
<gene>
    <name evidence="16" type="ORF">FXF36_09830</name>
</gene>
<dbReference type="OrthoDB" id="9792991at2"/>
<keyword evidence="5" id="KW-0597">Phosphoprotein</keyword>
<evidence type="ECO:0000256" key="6">
    <source>
        <dbReference type="ARBA" id="ARBA00022679"/>
    </source>
</evidence>
<keyword evidence="13 14" id="KW-0472">Membrane</keyword>
<dbReference type="RefSeq" id="WP_151623652.1">
    <property type="nucleotide sequence ID" value="NZ_CP043028.1"/>
</dbReference>
<dbReference type="PANTHER" id="PTHR45528:SF1">
    <property type="entry name" value="SENSOR HISTIDINE KINASE CPXA"/>
    <property type="match status" value="1"/>
</dbReference>
<keyword evidence="8" id="KW-0547">Nucleotide-binding</keyword>
<dbReference type="Gene3D" id="1.10.287.130">
    <property type="match status" value="1"/>
</dbReference>
<keyword evidence="12" id="KW-0902">Two-component regulatory system</keyword>
<dbReference type="AlphaFoldDB" id="A0A5P6VVK3"/>
<dbReference type="SUPFAM" id="SSF47384">
    <property type="entry name" value="Homodimeric domain of signal transducing histidine kinase"/>
    <property type="match status" value="1"/>
</dbReference>
<dbReference type="Pfam" id="PF02518">
    <property type="entry name" value="HATPase_c"/>
    <property type="match status" value="1"/>
</dbReference>
<keyword evidence="7 14" id="KW-0812">Transmembrane</keyword>
<reference evidence="17" key="1">
    <citation type="submission" date="2019-08" db="EMBL/GenBank/DDBJ databases">
        <title>Complete Genome Sequence of the Polysaccharide-Degrading Rumen Bacterium Pseudobutyrivibrio xylanivorans MA3014.</title>
        <authorList>
            <person name="Palevich N."/>
            <person name="Maclean P.H."/>
            <person name="Kelly W.J."/>
            <person name="Leahy S.C."/>
            <person name="Rakonjac J."/>
            <person name="Attwood G.T."/>
        </authorList>
    </citation>
    <scope>NUCLEOTIDE SEQUENCE [LARGE SCALE GENOMIC DNA]</scope>
    <source>
        <strain evidence="17">MA3014</strain>
    </source>
</reference>
<evidence type="ECO:0000313" key="17">
    <source>
        <dbReference type="Proteomes" id="UP000327030"/>
    </source>
</evidence>
<evidence type="ECO:0000256" key="1">
    <source>
        <dbReference type="ARBA" id="ARBA00000085"/>
    </source>
</evidence>
<evidence type="ECO:0000256" key="3">
    <source>
        <dbReference type="ARBA" id="ARBA00012438"/>
    </source>
</evidence>
<evidence type="ECO:0000256" key="5">
    <source>
        <dbReference type="ARBA" id="ARBA00022553"/>
    </source>
</evidence>
<dbReference type="InterPro" id="IPR003594">
    <property type="entry name" value="HATPase_dom"/>
</dbReference>
<evidence type="ECO:0000256" key="9">
    <source>
        <dbReference type="ARBA" id="ARBA00022777"/>
    </source>
</evidence>
<dbReference type="PROSITE" id="PS50109">
    <property type="entry name" value="HIS_KIN"/>
    <property type="match status" value="1"/>
</dbReference>
<dbReference type="GO" id="GO:0005886">
    <property type="term" value="C:plasma membrane"/>
    <property type="evidence" value="ECO:0007669"/>
    <property type="project" value="UniProtKB-SubCell"/>
</dbReference>
<dbReference type="PROSITE" id="PS51257">
    <property type="entry name" value="PROKAR_LIPOPROTEIN"/>
    <property type="match status" value="1"/>
</dbReference>
<evidence type="ECO:0000256" key="14">
    <source>
        <dbReference type="SAM" id="Phobius"/>
    </source>
</evidence>
<name>A0A5P6VVK3_PSEXY</name>
<protein>
    <recommendedName>
        <fullName evidence="3">histidine kinase</fullName>
        <ecNumber evidence="3">2.7.13.3</ecNumber>
    </recommendedName>
</protein>
<dbReference type="PANTHER" id="PTHR45528">
    <property type="entry name" value="SENSOR HISTIDINE KINASE CPXA"/>
    <property type="match status" value="1"/>
</dbReference>
<dbReference type="InterPro" id="IPR003661">
    <property type="entry name" value="HisK_dim/P_dom"/>
</dbReference>
<comment type="catalytic activity">
    <reaction evidence="1">
        <text>ATP + protein L-histidine = ADP + protein N-phospho-L-histidine.</text>
        <dbReference type="EC" id="2.7.13.3"/>
    </reaction>
</comment>
<dbReference type="Pfam" id="PF00512">
    <property type="entry name" value="HisKA"/>
    <property type="match status" value="1"/>
</dbReference>
<dbReference type="Proteomes" id="UP000327030">
    <property type="component" value="Chromosome 1"/>
</dbReference>
<dbReference type="InterPro" id="IPR036890">
    <property type="entry name" value="HATPase_C_sf"/>
</dbReference>
<dbReference type="EMBL" id="CP043028">
    <property type="protein sequence ID" value="QFJ55141.1"/>
    <property type="molecule type" value="Genomic_DNA"/>
</dbReference>
<dbReference type="CDD" id="cd00082">
    <property type="entry name" value="HisKA"/>
    <property type="match status" value="1"/>
</dbReference>
<comment type="subcellular location">
    <subcellularLocation>
        <location evidence="2">Cell membrane</location>
        <topology evidence="2">Multi-pass membrane protein</topology>
    </subcellularLocation>
</comment>
<feature type="transmembrane region" description="Helical" evidence="14">
    <location>
        <begin position="12"/>
        <end position="40"/>
    </location>
</feature>
<feature type="transmembrane region" description="Helical" evidence="14">
    <location>
        <begin position="385"/>
        <end position="409"/>
    </location>
</feature>
<evidence type="ECO:0000259" key="15">
    <source>
        <dbReference type="PROSITE" id="PS50109"/>
    </source>
</evidence>
<dbReference type="InterPro" id="IPR005467">
    <property type="entry name" value="His_kinase_dom"/>
</dbReference>